<gene>
    <name evidence="1" type="ORF">AAHA92_13518</name>
</gene>
<evidence type="ECO:0008006" key="3">
    <source>
        <dbReference type="Google" id="ProtNLM"/>
    </source>
</evidence>
<dbReference type="Proteomes" id="UP001567538">
    <property type="component" value="Unassembled WGS sequence"/>
</dbReference>
<protein>
    <recommendedName>
        <fullName evidence="3">F-box domain-containing protein</fullName>
    </recommendedName>
</protein>
<name>A0ABD1H9S3_SALDI</name>
<proteinExistence type="predicted"/>
<reference evidence="1 2" key="1">
    <citation type="submission" date="2024-06" db="EMBL/GenBank/DDBJ databases">
        <title>A chromosome level genome sequence of Diviner's sage (Salvia divinorum).</title>
        <authorList>
            <person name="Ford S.A."/>
            <person name="Ro D.-K."/>
            <person name="Ness R.W."/>
            <person name="Phillips M.A."/>
        </authorList>
    </citation>
    <scope>NUCLEOTIDE SEQUENCE [LARGE SCALE GENOMIC DNA]</scope>
    <source>
        <strain evidence="1">SAF-2024a</strain>
        <tissue evidence="1">Leaf</tissue>
    </source>
</reference>
<dbReference type="SUPFAM" id="SSF81383">
    <property type="entry name" value="F-box domain"/>
    <property type="match status" value="1"/>
</dbReference>
<keyword evidence="2" id="KW-1185">Reference proteome</keyword>
<dbReference type="SUPFAM" id="SSF52047">
    <property type="entry name" value="RNI-like"/>
    <property type="match status" value="1"/>
</dbReference>
<dbReference type="Gene3D" id="3.80.10.10">
    <property type="entry name" value="Ribonuclease Inhibitor"/>
    <property type="match status" value="1"/>
</dbReference>
<dbReference type="PANTHER" id="PTHR34145:SF69">
    <property type="entry name" value="FBD DOMAIN-CONTAINING PROTEIN"/>
    <property type="match status" value="1"/>
</dbReference>
<dbReference type="InterPro" id="IPR032675">
    <property type="entry name" value="LRR_dom_sf"/>
</dbReference>
<comment type="caution">
    <text evidence="1">The sequence shown here is derived from an EMBL/GenBank/DDBJ whole genome shotgun (WGS) entry which is preliminary data.</text>
</comment>
<evidence type="ECO:0000313" key="1">
    <source>
        <dbReference type="EMBL" id="KAL1552755.1"/>
    </source>
</evidence>
<dbReference type="EMBL" id="JBEAFC010000006">
    <property type="protein sequence ID" value="KAL1552755.1"/>
    <property type="molecule type" value="Genomic_DNA"/>
</dbReference>
<evidence type="ECO:0000313" key="2">
    <source>
        <dbReference type="Proteomes" id="UP001567538"/>
    </source>
</evidence>
<dbReference type="InterPro" id="IPR036047">
    <property type="entry name" value="F-box-like_dom_sf"/>
</dbReference>
<dbReference type="InterPro" id="IPR053772">
    <property type="entry name" value="At1g61320/At1g61330-like"/>
</dbReference>
<dbReference type="AlphaFoldDB" id="A0ABD1H9S3"/>
<organism evidence="1 2">
    <name type="scientific">Salvia divinorum</name>
    <name type="common">Maria pastora</name>
    <name type="synonym">Diviner's sage</name>
    <dbReference type="NCBI Taxonomy" id="28513"/>
    <lineage>
        <taxon>Eukaryota</taxon>
        <taxon>Viridiplantae</taxon>
        <taxon>Streptophyta</taxon>
        <taxon>Embryophyta</taxon>
        <taxon>Tracheophyta</taxon>
        <taxon>Spermatophyta</taxon>
        <taxon>Magnoliopsida</taxon>
        <taxon>eudicotyledons</taxon>
        <taxon>Gunneridae</taxon>
        <taxon>Pentapetalae</taxon>
        <taxon>asterids</taxon>
        <taxon>lamiids</taxon>
        <taxon>Lamiales</taxon>
        <taxon>Lamiaceae</taxon>
        <taxon>Nepetoideae</taxon>
        <taxon>Mentheae</taxon>
        <taxon>Salviinae</taxon>
        <taxon>Salvia</taxon>
        <taxon>Salvia subgen. Calosphace</taxon>
    </lineage>
</organism>
<dbReference type="PANTHER" id="PTHR34145">
    <property type="entry name" value="OS02G0105600 PROTEIN"/>
    <property type="match status" value="1"/>
</dbReference>
<sequence length="440" mass="51141">MEDQEIGRLSYEISPMAAIPIWTAADNIPQEIIQDIQSLLDSRNAAKTAAISKSWRLAWSTRPVLDFHDLRHRRHQFRAFAVKTMRRYGTDKLSLNSFSLRMDVLDEHHLAAWLVLKAIKLGATNISLRIRRSDIGPRLFALPDEVLDSGTLASLDLHDCIIRFPVRNNVVLKWSNLKSIIFSSVITTSRDLLINFISKCTSLERVKLQNTRSYRYHGYERASYDMIQHHKLKSLELVGYDIKENMHRHDLWPKFPFLKELVIRDVDSEYFWPGLRICSPSLELISLHIYKNNIPNGRFDVPNIRKFEVVGTHLPNLVEFKTSSGRKWESDIQVTCQHFTQQWFSSLSKLLRQLSSSQIYLSVRMAFHHVDYRIYAGDGLPKPVVEMLKVWGGDHPQLDVHAFVNALLRRCDPKCITEFNQVHEIDVEKRDDALLQVMDQ</sequence>
<accession>A0ABD1H9S3</accession>